<dbReference type="PRINTS" id="PR00749">
    <property type="entry name" value="LYSOZYMEG"/>
</dbReference>
<dbReference type="InParanoid" id="A0A667Y4E4"/>
<dbReference type="Ensembl" id="ENSMMDT00005019494.1">
    <property type="protein sequence ID" value="ENSMMDP00005019044.1"/>
    <property type="gene ID" value="ENSMMDG00005009478.1"/>
</dbReference>
<keyword evidence="7 9" id="KW-0378">Hydrolase</keyword>
<dbReference type="GeneID" id="115355817"/>
<dbReference type="GO" id="GO:0003796">
    <property type="term" value="F:lysozyme activity"/>
    <property type="evidence" value="ECO:0007669"/>
    <property type="project" value="UniProtKB-UniRule"/>
</dbReference>
<dbReference type="EC" id="3.2.1.17" evidence="3 9"/>
<reference evidence="13" key="2">
    <citation type="submission" date="2025-08" db="UniProtKB">
        <authorList>
            <consortium name="Ensembl"/>
        </authorList>
    </citation>
    <scope>IDENTIFICATION</scope>
</reference>
<dbReference type="CDD" id="cd01021">
    <property type="entry name" value="GEWL"/>
    <property type="match status" value="1"/>
</dbReference>
<evidence type="ECO:0000256" key="2">
    <source>
        <dbReference type="ARBA" id="ARBA00008902"/>
    </source>
</evidence>
<evidence type="ECO:0000256" key="4">
    <source>
        <dbReference type="ARBA" id="ARBA00016485"/>
    </source>
</evidence>
<keyword evidence="5" id="KW-0929">Antimicrobial</keyword>
<dbReference type="Gene3D" id="1.10.530.10">
    <property type="match status" value="1"/>
</dbReference>
<evidence type="ECO:0000256" key="7">
    <source>
        <dbReference type="ARBA" id="ARBA00022801"/>
    </source>
</evidence>
<protein>
    <recommendedName>
        <fullName evidence="4 9">Lysozyme g</fullName>
        <ecNumber evidence="3 9">3.2.1.17</ecNumber>
    </recommendedName>
</protein>
<evidence type="ECO:0000259" key="12">
    <source>
        <dbReference type="Pfam" id="PF01464"/>
    </source>
</evidence>
<dbReference type="AlphaFoldDB" id="A0A667Y4E4"/>
<reference evidence="13" key="1">
    <citation type="submission" date="2019-06" db="EMBL/GenBank/DDBJ databases">
        <authorList>
            <consortium name="Wellcome Sanger Institute Data Sharing"/>
        </authorList>
    </citation>
    <scope>NUCLEOTIDE SEQUENCE [LARGE SCALE GENOMIC DNA]</scope>
</reference>
<dbReference type="InterPro" id="IPR002152">
    <property type="entry name" value="Glyco_hydro_23"/>
</dbReference>
<dbReference type="OrthoDB" id="10021790at2759"/>
<comment type="similarity">
    <text evidence="2 9">Belongs to the glycosyl hydrolase 23 family.</text>
</comment>
<evidence type="ECO:0000256" key="10">
    <source>
        <dbReference type="PIRSR" id="PIRSR001065-1"/>
    </source>
</evidence>
<dbReference type="FunFam" id="1.10.530.10:FF:000026">
    <property type="entry name" value="Lysozyme g"/>
    <property type="match status" value="1"/>
</dbReference>
<evidence type="ECO:0000256" key="6">
    <source>
        <dbReference type="ARBA" id="ARBA00022638"/>
    </source>
</evidence>
<dbReference type="GO" id="GO:0009253">
    <property type="term" value="P:peptidoglycan catabolic process"/>
    <property type="evidence" value="ECO:0007669"/>
    <property type="project" value="InterPro"/>
</dbReference>
<dbReference type="PANTHER" id="PTHR31698:SF8">
    <property type="entry name" value="LYSOZYME G-RELATED"/>
    <property type="match status" value="1"/>
</dbReference>
<dbReference type="GeneTree" id="ENSGT00390000017614"/>
<dbReference type="PANTHER" id="PTHR31698">
    <property type="entry name" value="LYSOZYME G FAMILY MEMBER"/>
    <property type="match status" value="1"/>
</dbReference>
<dbReference type="InterPro" id="IPR008258">
    <property type="entry name" value="Transglycosylase_SLT_dom_1"/>
</dbReference>
<dbReference type="FunCoup" id="A0A667Y4E4">
    <property type="interactions" value="824"/>
</dbReference>
<accession>A0A667Y4E4</accession>
<evidence type="ECO:0000256" key="5">
    <source>
        <dbReference type="ARBA" id="ARBA00022529"/>
    </source>
</evidence>
<comment type="catalytic activity">
    <reaction evidence="1 9">
        <text>Hydrolysis of (1-&gt;4)-beta-linkages between N-acetylmuramic acid and N-acetyl-D-glucosamine residues in a peptidoglycan and between N-acetyl-D-glucosamine residues in chitodextrins.</text>
        <dbReference type="EC" id="3.2.1.17"/>
    </reaction>
</comment>
<dbReference type="GO" id="GO:0050830">
    <property type="term" value="P:defense response to Gram-positive bacterium"/>
    <property type="evidence" value="ECO:0007669"/>
    <property type="project" value="TreeGrafter"/>
</dbReference>
<evidence type="ECO:0000256" key="1">
    <source>
        <dbReference type="ARBA" id="ARBA00000632"/>
    </source>
</evidence>
<name>A0A667Y4E4_9TELE</name>
<dbReference type="SUPFAM" id="SSF53955">
    <property type="entry name" value="Lysozyme-like"/>
    <property type="match status" value="1"/>
</dbReference>
<dbReference type="Proteomes" id="UP000472263">
    <property type="component" value="Chromosome 1"/>
</dbReference>
<evidence type="ECO:0000313" key="13">
    <source>
        <dbReference type="Ensembl" id="ENSMMDP00005019044.1"/>
    </source>
</evidence>
<sequence>MASRYGDIGSVQTSGASRQTASADRLSSSGVSASHEMAASDLRYVNRYKDKIISASRRHDVQPAIVAGIISRETRGGRAIESTNGYGDHGNAFGLMQVDKRWHSPRGAWDSEEHISQGIEIYTGCYSEIANKLPSWTNNQKLKGALAAYNMGASNVRTYEGMDVGTTGGDYANDVSARAQYYLRNGY</sequence>
<feature type="region of interest" description="Disordered" evidence="11">
    <location>
        <begin position="1"/>
        <end position="32"/>
    </location>
</feature>
<feature type="active site" evidence="10">
    <location>
        <position position="88"/>
    </location>
</feature>
<evidence type="ECO:0000256" key="9">
    <source>
        <dbReference type="PIRNR" id="PIRNR001065"/>
    </source>
</evidence>
<gene>
    <name evidence="13" type="primary">LOC115355817</name>
</gene>
<dbReference type="GO" id="GO:0031640">
    <property type="term" value="P:killing of cells of another organism"/>
    <property type="evidence" value="ECO:0007669"/>
    <property type="project" value="UniProtKB-KW"/>
</dbReference>
<dbReference type="GO" id="GO:0005576">
    <property type="term" value="C:extracellular region"/>
    <property type="evidence" value="ECO:0007669"/>
    <property type="project" value="TreeGrafter"/>
</dbReference>
<dbReference type="Pfam" id="PF01464">
    <property type="entry name" value="SLT"/>
    <property type="match status" value="1"/>
</dbReference>
<keyword evidence="6" id="KW-0081">Bacteriolytic enzyme</keyword>
<reference evidence="13" key="3">
    <citation type="submission" date="2025-09" db="UniProtKB">
        <authorList>
            <consortium name="Ensembl"/>
        </authorList>
    </citation>
    <scope>IDENTIFICATION</scope>
</reference>
<evidence type="ECO:0000256" key="3">
    <source>
        <dbReference type="ARBA" id="ARBA00012732"/>
    </source>
</evidence>
<proteinExistence type="inferred from homology"/>
<dbReference type="InterPro" id="IPR023346">
    <property type="entry name" value="Lysozyme-like_dom_sf"/>
</dbReference>
<feature type="compositionally biased region" description="Polar residues" evidence="11">
    <location>
        <begin position="10"/>
        <end position="32"/>
    </location>
</feature>
<feature type="domain" description="Transglycosylase SLT" evidence="12">
    <location>
        <begin position="52"/>
        <end position="160"/>
    </location>
</feature>
<dbReference type="RefSeq" id="XP_029902615.1">
    <property type="nucleotide sequence ID" value="XM_030046755.1"/>
</dbReference>
<keyword evidence="8 9" id="KW-0326">Glycosidase</keyword>
<feature type="active site" evidence="10">
    <location>
        <position position="73"/>
    </location>
</feature>
<organism evidence="13 14">
    <name type="scientific">Myripristis murdjan</name>
    <name type="common">pinecone soldierfish</name>
    <dbReference type="NCBI Taxonomy" id="586833"/>
    <lineage>
        <taxon>Eukaryota</taxon>
        <taxon>Metazoa</taxon>
        <taxon>Chordata</taxon>
        <taxon>Craniata</taxon>
        <taxon>Vertebrata</taxon>
        <taxon>Euteleostomi</taxon>
        <taxon>Actinopterygii</taxon>
        <taxon>Neopterygii</taxon>
        <taxon>Teleostei</taxon>
        <taxon>Neoteleostei</taxon>
        <taxon>Acanthomorphata</taxon>
        <taxon>Holocentriformes</taxon>
        <taxon>Holocentridae</taxon>
        <taxon>Myripristis</taxon>
    </lineage>
</organism>
<evidence type="ECO:0000256" key="8">
    <source>
        <dbReference type="ARBA" id="ARBA00023295"/>
    </source>
</evidence>
<keyword evidence="14" id="KW-1185">Reference proteome</keyword>
<dbReference type="PIRSF" id="PIRSF001065">
    <property type="entry name" value="Lysozyme_g"/>
    <property type="match status" value="1"/>
</dbReference>
<evidence type="ECO:0000256" key="11">
    <source>
        <dbReference type="SAM" id="MobiDB-lite"/>
    </source>
</evidence>
<evidence type="ECO:0000313" key="14">
    <source>
        <dbReference type="Proteomes" id="UP000472263"/>
    </source>
</evidence>